<dbReference type="Gene3D" id="2.30.42.10">
    <property type="match status" value="2"/>
</dbReference>
<dbReference type="InterPro" id="IPR036034">
    <property type="entry name" value="PDZ_sf"/>
</dbReference>
<evidence type="ECO:0000259" key="1">
    <source>
        <dbReference type="PROSITE" id="PS50106"/>
    </source>
</evidence>
<proteinExistence type="predicted"/>
<gene>
    <name evidence="2" type="ORF">C5Y98_10100</name>
</gene>
<dbReference type="Proteomes" id="UP000239388">
    <property type="component" value="Unassembled WGS sequence"/>
</dbReference>
<dbReference type="InterPro" id="IPR041489">
    <property type="entry name" value="PDZ_6"/>
</dbReference>
<dbReference type="OrthoDB" id="259755at2"/>
<reference evidence="2 3" key="1">
    <citation type="submission" date="2018-02" db="EMBL/GenBank/DDBJ databases">
        <title>Comparative genomes isolates from brazilian mangrove.</title>
        <authorList>
            <person name="Araujo J.E."/>
            <person name="Taketani R.G."/>
            <person name="Silva M.C.P."/>
            <person name="Loureco M.V."/>
            <person name="Andreote F.D."/>
        </authorList>
    </citation>
    <scope>NUCLEOTIDE SEQUENCE [LARGE SCALE GENOMIC DNA]</scope>
    <source>
        <strain evidence="2 3">NAP PRIS-MGV</strain>
    </source>
</reference>
<protein>
    <submittedName>
        <fullName evidence="2">Peptidase</fullName>
    </submittedName>
</protein>
<sequence>MISLLRTWTSILFTLLLLAPLVGQEPKKLTREEKVRGDREKVLSSGYWIYNDFQKGLAEAKDTGKPLMVVLRCIPCEECVKLDEEIMESDPVLRPLLDKYVRVRIVGTNGLDLNLFQYDYDQSFAVFLMNADKTIYGRFGTRSHRTDWTSDVSIEGLAKAMDLGLQLHKNYPANREWFTGKQGEKPLYSSPEKFPSLQEKYTATLNYEGDVVKSCIHCHQIGDAQKAVFRDQAQPIPDTYLFPYPHPKAIGMIIDPSDMNTLKEVTPDSVAAKAGLQPGDKIFALNGQIILSIADIQWVLHHCDATDLVDAVVERGDTKKKVTLKLPEGWRQQDDLSWRVSTWPMRRMVLGGLVLEEATDEQRQQAGITDPEKMALRVRFMGRYGDHALAMKTGFKVDDILVSYDGKDNLTRETDLLAYATSNCLPGDKVEIKVVRAGKPITLTLPMQK</sequence>
<evidence type="ECO:0000313" key="2">
    <source>
        <dbReference type="EMBL" id="PQO38406.1"/>
    </source>
</evidence>
<dbReference type="Pfam" id="PF13899">
    <property type="entry name" value="Thioredoxin_7"/>
    <property type="match status" value="1"/>
</dbReference>
<dbReference type="Gene3D" id="3.40.30.10">
    <property type="entry name" value="Glutaredoxin"/>
    <property type="match status" value="1"/>
</dbReference>
<evidence type="ECO:0000313" key="3">
    <source>
        <dbReference type="Proteomes" id="UP000239388"/>
    </source>
</evidence>
<dbReference type="PROSITE" id="PS50106">
    <property type="entry name" value="PDZ"/>
    <property type="match status" value="1"/>
</dbReference>
<dbReference type="EMBL" id="PUIB01000011">
    <property type="protein sequence ID" value="PQO38406.1"/>
    <property type="molecule type" value="Genomic_DNA"/>
</dbReference>
<organism evidence="2 3">
    <name type="scientific">Blastopirellula marina</name>
    <dbReference type="NCBI Taxonomy" id="124"/>
    <lineage>
        <taxon>Bacteria</taxon>
        <taxon>Pseudomonadati</taxon>
        <taxon>Planctomycetota</taxon>
        <taxon>Planctomycetia</taxon>
        <taxon>Pirellulales</taxon>
        <taxon>Pirellulaceae</taxon>
        <taxon>Blastopirellula</taxon>
    </lineage>
</organism>
<dbReference type="InterPro" id="IPR001478">
    <property type="entry name" value="PDZ"/>
</dbReference>
<feature type="domain" description="PDZ" evidence="1">
    <location>
        <begin position="250"/>
        <end position="288"/>
    </location>
</feature>
<dbReference type="RefSeq" id="WP_105353777.1">
    <property type="nucleotide sequence ID" value="NZ_PUIB01000011.1"/>
</dbReference>
<dbReference type="Pfam" id="PF17820">
    <property type="entry name" value="PDZ_6"/>
    <property type="match status" value="1"/>
</dbReference>
<comment type="caution">
    <text evidence="2">The sequence shown here is derived from an EMBL/GenBank/DDBJ whole genome shotgun (WGS) entry which is preliminary data.</text>
</comment>
<dbReference type="InterPro" id="IPR036249">
    <property type="entry name" value="Thioredoxin-like_sf"/>
</dbReference>
<dbReference type="SUPFAM" id="SSF52833">
    <property type="entry name" value="Thioredoxin-like"/>
    <property type="match status" value="1"/>
</dbReference>
<dbReference type="NCBIfam" id="NF041199">
    <property type="entry name" value="trx7_PDZ_seleno"/>
    <property type="match status" value="1"/>
</dbReference>
<dbReference type="AlphaFoldDB" id="A0A2S8G1T9"/>
<accession>A0A2S8G1T9</accession>
<dbReference type="SUPFAM" id="SSF50156">
    <property type="entry name" value="PDZ domain-like"/>
    <property type="match status" value="2"/>
</dbReference>
<name>A0A2S8G1T9_9BACT</name>